<keyword evidence="3" id="KW-0175">Coiled coil</keyword>
<evidence type="ECO:0000313" key="8">
    <source>
        <dbReference type="EMBL" id="MEQ4482002.1"/>
    </source>
</evidence>
<evidence type="ECO:0000256" key="2">
    <source>
        <dbReference type="ARBA" id="ARBA00011255"/>
    </source>
</evidence>
<evidence type="ECO:0000256" key="5">
    <source>
        <dbReference type="RuleBase" id="RU362066"/>
    </source>
</evidence>
<evidence type="ECO:0000256" key="1">
    <source>
        <dbReference type="ARBA" id="ARBA00009764"/>
    </source>
</evidence>
<dbReference type="EMBL" id="JASKHM010000003">
    <property type="protein sequence ID" value="MEQ4482002.1"/>
    <property type="molecule type" value="Genomic_DNA"/>
</dbReference>
<evidence type="ECO:0000313" key="9">
    <source>
        <dbReference type="Proteomes" id="UP001493487"/>
    </source>
</evidence>
<protein>
    <recommendedName>
        <fullName evidence="5">Flagellar hook-associated protein 2</fullName>
        <shortName evidence="5">HAP2</shortName>
    </recommendedName>
    <alternativeName>
        <fullName evidence="5">Flagellar cap protein</fullName>
    </alternativeName>
</protein>
<dbReference type="InterPro" id="IPR010809">
    <property type="entry name" value="FliD_C"/>
</dbReference>
<dbReference type="InterPro" id="IPR010810">
    <property type="entry name" value="Flagellin_hook_IN_motif"/>
</dbReference>
<dbReference type="Proteomes" id="UP001493487">
    <property type="component" value="Unassembled WGS sequence"/>
</dbReference>
<evidence type="ECO:0000256" key="4">
    <source>
        <dbReference type="ARBA" id="ARBA00023143"/>
    </source>
</evidence>
<comment type="caution">
    <text evidence="8">The sequence shown here is derived from an EMBL/GenBank/DDBJ whole genome shotgun (WGS) entry which is preliminary data.</text>
</comment>
<gene>
    <name evidence="8" type="primary">fliD</name>
    <name evidence="8" type="ORF">QJS35_06305</name>
</gene>
<name>A0ABV1KR89_9BACL</name>
<keyword evidence="8" id="KW-0282">Flagellum</keyword>
<sequence length="617" mass="66180">MDIDTMVKNLMKANRAPLNKLNASKTVLEWQRDAYRSVNTKVLEFRNQVFNMKLDSNFSNKKAISSNDSSISVSGTATAAEGIYQIEVIGLAEGAKLNSTGPIGAKAKQGLSTKLSDIGSFSGLTTLTVAGEKGTTTIEVKGADTLDSLVKSINDKSGATGVKLNYDANLDHLFFTSSNTGLAAKVSLQSQDSGLLQNVLNLGNPGAVVPGSLLTGATTFADRENAVINSSLTADQTISVSYGGAVSEFTISKTTTLGTLIKQINSSEVGKKGMSAIIDSTNHLAFTNPTDQTDPDPTKKIVITDITADSTDALIKLGIHDAGGLDSLVVTSRDYFQVSDAGLDASIKFNGVLGTYSTNSFNINGLDFTAKAVGGMQTITVTQDTDAVYDKIKTFVDKYNELIDSVNKTLDEKKYRDFPPLTDEQKADMKEDDIKKWNEKAQSGMLRSDQMISSALAGFRTSISSVITGLPSGDLKQLSQLGIVTGSYAEKGKLYIESPTQLKKMIAEKPDEVAALFTAKDSDPSSNTADGIATRLVEQADALMAKIKKKAGTISSVDTTFTIGKQTRDYDKRIYDMGVRLDALETKYYNQFTAMEKYINQMNTQSAYLAQQFGGGK</sequence>
<keyword evidence="4 5" id="KW-0975">Bacterial flagellum</keyword>
<dbReference type="Pfam" id="PF07195">
    <property type="entry name" value="FliD_C"/>
    <property type="match status" value="1"/>
</dbReference>
<keyword evidence="9" id="KW-1185">Reference proteome</keyword>
<feature type="domain" description="Flagellar hook-associated protein 2 N-terminal" evidence="6">
    <location>
        <begin position="1"/>
        <end position="93"/>
    </location>
</feature>
<evidence type="ECO:0000256" key="3">
    <source>
        <dbReference type="ARBA" id="ARBA00023054"/>
    </source>
</evidence>
<dbReference type="PANTHER" id="PTHR30288:SF0">
    <property type="entry name" value="FLAGELLAR HOOK-ASSOCIATED PROTEIN 2"/>
    <property type="match status" value="1"/>
</dbReference>
<evidence type="ECO:0000259" key="7">
    <source>
        <dbReference type="Pfam" id="PF07195"/>
    </source>
</evidence>
<dbReference type="PANTHER" id="PTHR30288">
    <property type="entry name" value="FLAGELLAR CAP/ASSEMBLY PROTEIN FLID"/>
    <property type="match status" value="1"/>
</dbReference>
<keyword evidence="8" id="KW-0966">Cell projection</keyword>
<dbReference type="Pfam" id="PF02465">
    <property type="entry name" value="FliD_N"/>
    <property type="match status" value="1"/>
</dbReference>
<feature type="domain" description="Flagellar hook-associated protein 2 C-terminal" evidence="7">
    <location>
        <begin position="344"/>
        <end position="603"/>
    </location>
</feature>
<dbReference type="Pfam" id="PF07196">
    <property type="entry name" value="Flagellin_IN"/>
    <property type="match status" value="1"/>
</dbReference>
<evidence type="ECO:0000259" key="6">
    <source>
        <dbReference type="Pfam" id="PF02465"/>
    </source>
</evidence>
<proteinExistence type="inferred from homology"/>
<dbReference type="InterPro" id="IPR003481">
    <property type="entry name" value="FliD_N"/>
</dbReference>
<keyword evidence="8" id="KW-0969">Cilium</keyword>
<dbReference type="RefSeq" id="WP_349403232.1">
    <property type="nucleotide sequence ID" value="NZ_JASKHM010000003.1"/>
</dbReference>
<comment type="similarity">
    <text evidence="1 5">Belongs to the FliD family.</text>
</comment>
<reference evidence="8 9" key="1">
    <citation type="journal article" date="2023" name="Genome Announc.">
        <title>Pan-Genome Analyses of the Genus Cohnella and Proposal of the Novel Species Cohnella silvisoli sp. nov., Isolated from Forest Soil.</title>
        <authorList>
            <person name="Wang C."/>
            <person name="Mao L."/>
            <person name="Bao G."/>
            <person name="Zhu H."/>
        </authorList>
    </citation>
    <scope>NUCLEOTIDE SEQUENCE [LARGE SCALE GENOMIC DNA]</scope>
    <source>
        <strain evidence="8 9">NL03-T5-1</strain>
    </source>
</reference>
<dbReference type="InterPro" id="IPR040026">
    <property type="entry name" value="FliD"/>
</dbReference>
<organism evidence="8 9">
    <name type="scientific">Cohnella silvisoli</name>
    <dbReference type="NCBI Taxonomy" id="2873699"/>
    <lineage>
        <taxon>Bacteria</taxon>
        <taxon>Bacillati</taxon>
        <taxon>Bacillota</taxon>
        <taxon>Bacilli</taxon>
        <taxon>Bacillales</taxon>
        <taxon>Paenibacillaceae</taxon>
        <taxon>Cohnella</taxon>
    </lineage>
</organism>
<comment type="subunit">
    <text evidence="2 5">Homopentamer.</text>
</comment>
<keyword evidence="5" id="KW-0964">Secreted</keyword>
<accession>A0ABV1KR89</accession>
<comment type="subcellular location">
    <subcellularLocation>
        <location evidence="5">Secreted</location>
    </subcellularLocation>
    <subcellularLocation>
        <location evidence="5">Bacterial flagellum</location>
    </subcellularLocation>
</comment>
<comment type="function">
    <text evidence="5">Required for morphogenesis and for the elongation of the flagellar filament by facilitating polymerization of the flagellin monomers at the tip of growing filament. Forms a capping structure, which prevents flagellin subunits (transported through the central channel of the flagellum) from leaking out without polymerization at the distal end.</text>
</comment>